<proteinExistence type="inferred from homology"/>
<dbReference type="InterPro" id="IPR000719">
    <property type="entry name" value="Prot_kinase_dom"/>
</dbReference>
<dbReference type="InterPro" id="IPR011009">
    <property type="entry name" value="Kinase-like_dom_sf"/>
</dbReference>
<dbReference type="SUPFAM" id="SSF56112">
    <property type="entry name" value="Protein kinase-like (PK-like)"/>
    <property type="match status" value="1"/>
</dbReference>
<dbReference type="PROSITE" id="PS50011">
    <property type="entry name" value="PROTEIN_KINASE_DOM"/>
    <property type="match status" value="1"/>
</dbReference>
<organism evidence="3 4">
    <name type="scientific">Quercus suber</name>
    <name type="common">Cork oak</name>
    <dbReference type="NCBI Taxonomy" id="58331"/>
    <lineage>
        <taxon>Eukaryota</taxon>
        <taxon>Viridiplantae</taxon>
        <taxon>Streptophyta</taxon>
        <taxon>Embryophyta</taxon>
        <taxon>Tracheophyta</taxon>
        <taxon>Spermatophyta</taxon>
        <taxon>Magnoliopsida</taxon>
        <taxon>eudicotyledons</taxon>
        <taxon>Gunneridae</taxon>
        <taxon>Pentapetalae</taxon>
        <taxon>rosids</taxon>
        <taxon>fabids</taxon>
        <taxon>Fagales</taxon>
        <taxon>Fagaceae</taxon>
        <taxon>Quercus</taxon>
    </lineage>
</organism>
<dbReference type="InterPro" id="IPR004147">
    <property type="entry name" value="ABC1_dom"/>
</dbReference>
<reference evidence="3 4" key="1">
    <citation type="journal article" date="2018" name="Sci. Data">
        <title>The draft genome sequence of cork oak.</title>
        <authorList>
            <person name="Ramos A.M."/>
            <person name="Usie A."/>
            <person name="Barbosa P."/>
            <person name="Barros P.M."/>
            <person name="Capote T."/>
            <person name="Chaves I."/>
            <person name="Simoes F."/>
            <person name="Abreu I."/>
            <person name="Carrasquinho I."/>
            <person name="Faro C."/>
            <person name="Guimaraes J.B."/>
            <person name="Mendonca D."/>
            <person name="Nobrega F."/>
            <person name="Rodrigues L."/>
            <person name="Saibo N.J.M."/>
            <person name="Varela M.C."/>
            <person name="Egas C."/>
            <person name="Matos J."/>
            <person name="Miguel C.M."/>
            <person name="Oliveira M.M."/>
            <person name="Ricardo C.P."/>
            <person name="Goncalves S."/>
        </authorList>
    </citation>
    <scope>NUCLEOTIDE SEQUENCE [LARGE SCALE GENOMIC DNA]</scope>
    <source>
        <strain evidence="4">cv. HL8</strain>
    </source>
</reference>
<dbReference type="EMBL" id="PKMF04000226">
    <property type="protein sequence ID" value="KAK7842102.1"/>
    <property type="molecule type" value="Genomic_DNA"/>
</dbReference>
<dbReference type="AlphaFoldDB" id="A0AAW0KRS9"/>
<accession>A0AAW0KRS9</accession>
<evidence type="ECO:0000313" key="3">
    <source>
        <dbReference type="EMBL" id="KAK7842102.1"/>
    </source>
</evidence>
<comment type="similarity">
    <text evidence="1">Belongs to the protein kinase superfamily. ADCK protein kinase family.</text>
</comment>
<protein>
    <submittedName>
        <fullName evidence="3">Protein activity of bc1 complex kinase 3</fullName>
    </submittedName>
</protein>
<evidence type="ECO:0000256" key="1">
    <source>
        <dbReference type="ARBA" id="ARBA00009670"/>
    </source>
</evidence>
<keyword evidence="3" id="KW-0808">Transferase</keyword>
<dbReference type="Proteomes" id="UP000237347">
    <property type="component" value="Unassembled WGS sequence"/>
</dbReference>
<dbReference type="GO" id="GO:0005524">
    <property type="term" value="F:ATP binding"/>
    <property type="evidence" value="ECO:0007669"/>
    <property type="project" value="InterPro"/>
</dbReference>
<dbReference type="InterPro" id="IPR050154">
    <property type="entry name" value="UbiB_kinase"/>
</dbReference>
<dbReference type="Pfam" id="PF03109">
    <property type="entry name" value="ABC1"/>
    <property type="match status" value="2"/>
</dbReference>
<dbReference type="PANTHER" id="PTHR10566">
    <property type="entry name" value="CHAPERONE-ACTIVITY OF BC1 COMPLEX CABC1 -RELATED"/>
    <property type="match status" value="1"/>
</dbReference>
<evidence type="ECO:0000313" key="4">
    <source>
        <dbReference type="Proteomes" id="UP000237347"/>
    </source>
</evidence>
<name>A0AAW0KRS9_QUESU</name>
<comment type="caution">
    <text evidence="3">The sequence shown here is derived from an EMBL/GenBank/DDBJ whole genome shotgun (WGS) entry which is preliminary data.</text>
</comment>
<evidence type="ECO:0000259" key="2">
    <source>
        <dbReference type="PROSITE" id="PS50011"/>
    </source>
</evidence>
<sequence length="779" mass="87633">MAFVVTWLLLSLLPAWIMILVLPLPLVFPTASRHDSFVVAILRKCMSLGCQTDIEVVRRQDNWIPSQLLLRNSFSTGFSSVHGGSPSAAYAKLRKESLESEFGHILGTYGKNVSVVPRFGPFLALYRAAIVSFHVLRLSFSQFFVRDITKRAIKLGQALSTRPDILPTVYCQELAKLQDQIPPFPTHIAIKSIETQLGAPLSQIFADISPKPIAAASLGQVYKAHLHSGELVAVKVQRPGMSLSLTLDALLFQMIGGQLKRFANARKDLLVAVNEVVRHMFDEIDYVQEGKNADRFASLYGCYAWPLDQDENIVLNEVCGKRMGTSEPLIYSEQLVQCAFYRNAFWMQGDNQNSHQKTTAGKTVQYERANAVKVPKIYWEFSRTAVLTMEWIDGIKLTDEIGLRKACLNRQKLIDQGLYCSLRQLLEVGFFHADPHPGNLVATDNGTLAYFDFGMTGEIPRHYQVGLIQMLVHYVNRDSLGLANDFLSLGFITEGDDIKSVADALQAAFADGTRQSQDFQGVMNQLYDVMYEFNFSLPPDYALVIRALGSLEGTAKVLDPDFKVIESAYPFVIGRLLEDPNPDMRKILRELLIRNNGSIRWNRLERLIAAISESKSTEELPNSEESSSSPLGWKSFDMRAVVSATEDLLQFILSEKGVRVRVFLLRDIIGAADVLLQDEVIGCIPSEKLEAIEMTKFEEHDSMLLRIFNGFQYLREAIKLAPEVWTAMLVRMAVKPEVHKFTFDIVSALAMHFSHKLPENSWVCISRFLHKLVKNCSSD</sequence>
<dbReference type="CDD" id="cd05121">
    <property type="entry name" value="ABC1_ADCK3-like"/>
    <property type="match status" value="1"/>
</dbReference>
<feature type="domain" description="Protein kinase" evidence="2">
    <location>
        <begin position="207"/>
        <end position="599"/>
    </location>
</feature>
<keyword evidence="3" id="KW-0418">Kinase</keyword>
<keyword evidence="4" id="KW-1185">Reference proteome</keyword>
<gene>
    <name evidence="3" type="primary">ABC1K3_1</name>
    <name evidence="3" type="ORF">CFP56_014285</name>
</gene>
<dbReference type="GO" id="GO:0004672">
    <property type="term" value="F:protein kinase activity"/>
    <property type="evidence" value="ECO:0007669"/>
    <property type="project" value="InterPro"/>
</dbReference>
<dbReference type="PANTHER" id="PTHR10566:SF124">
    <property type="entry name" value="PROTEIN KINASE SUPERFAMILY PROTEIN"/>
    <property type="match status" value="1"/>
</dbReference>